<dbReference type="GO" id="GO:0003964">
    <property type="term" value="F:RNA-directed DNA polymerase activity"/>
    <property type="evidence" value="ECO:0007669"/>
    <property type="project" value="UniProtKB-KW"/>
</dbReference>
<protein>
    <submittedName>
        <fullName evidence="3">Reverse transcriptase domain-containing protein</fullName>
    </submittedName>
</protein>
<feature type="domain" description="Integrase catalytic" evidence="2">
    <location>
        <begin position="519"/>
        <end position="682"/>
    </location>
</feature>
<dbReference type="InterPro" id="IPR012337">
    <property type="entry name" value="RNaseH-like_sf"/>
</dbReference>
<dbReference type="InterPro" id="IPR041588">
    <property type="entry name" value="Integrase_H2C2"/>
</dbReference>
<keyword evidence="3" id="KW-0548">Nucleotidyltransferase</keyword>
<sequence>MASQYARLSKFEADFIQQRSEMTNKIDAFLKAINDRMTGAIPSDTVKNPKLNDNPTPSVSSARSYPMEDPQRSSRLLNSVNDIKTCFKPTNDFQKDQLQVKNLTVNEIGKPKPKEPEKTLEDEFKDLHLSLPGLEVLAHDPIYNVILDKYVESLELGKYGSAFIQGEMPKKMKDPRLFTLPCRLGDSKPFDTLADLGSCVNLIPLYLFKKLKIGLLENTDHVFGLADGTKSYPVGIVKNVEVHTGKLKLLEYFYVIDMEKDPTFPLLVVRGFLATTSVVIDCRKTNIAVREGITSMDGIGAQPPYYAKKDFMDYHLLGEWEIARDVKLNPFKDVLVFRKMVEFLGAIHINLAVDDDGGDGGDMFGWMMMVRRLLCRGYGGRVDVVGVAVMVMEMMEWWVSATGGRKLAGGGAEKSRERYDQEGYTKGEKEKLEPRADGTLCLNSKSWLPYYGDLRTVIMHESHKSKYSIHPSFDKMYQDVKKLYLWPSMKADIATYVSKCLTCAKVKAEHQRPSGLLVQPEIPQWKWDNITMDFITKLPMSSQGYDTIWIIVEQLTKSAIFVPMRETDSMEKLARMYLKEVVTRHGIPVSIICDRDPRFVSNFWRSLQKALGTNLDISTAYHPQTDRQSKRTIQTLEDMLRACVIEFGKGWVNHLPLVEFSYNNSYHASIKAAPFEALYGRKCHSPVCWAEIGEVQLTASRVHNTFHVSNLKKCYADKPLAVPLDGLHIDDKLHFVEEPVEIMDHEVKLLKQSRIPIIKVRWNSRRGHEFTWERKDQFRKKYMHLFTKTAPSSSAAS</sequence>
<dbReference type="Pfam" id="PF17921">
    <property type="entry name" value="Integrase_H2C2"/>
    <property type="match status" value="1"/>
</dbReference>
<keyword evidence="3" id="KW-0695">RNA-directed DNA polymerase</keyword>
<proteinExistence type="predicted"/>
<dbReference type="PROSITE" id="PS50994">
    <property type="entry name" value="INTEGRASE"/>
    <property type="match status" value="1"/>
</dbReference>
<feature type="region of interest" description="Disordered" evidence="1">
    <location>
        <begin position="41"/>
        <end position="75"/>
    </location>
</feature>
<reference evidence="3" key="2">
    <citation type="submission" date="2022-01" db="EMBL/GenBank/DDBJ databases">
        <authorList>
            <person name="Yamashiro T."/>
            <person name="Shiraishi A."/>
            <person name="Satake H."/>
            <person name="Nakayama K."/>
        </authorList>
    </citation>
    <scope>NUCLEOTIDE SEQUENCE</scope>
</reference>
<evidence type="ECO:0000313" key="4">
    <source>
        <dbReference type="Proteomes" id="UP001151760"/>
    </source>
</evidence>
<dbReference type="CDD" id="cd00303">
    <property type="entry name" value="retropepsin_like"/>
    <property type="match status" value="1"/>
</dbReference>
<keyword evidence="4" id="KW-1185">Reference proteome</keyword>
<dbReference type="Gene3D" id="3.30.420.10">
    <property type="entry name" value="Ribonuclease H-like superfamily/Ribonuclease H"/>
    <property type="match status" value="1"/>
</dbReference>
<dbReference type="Gene3D" id="2.40.70.10">
    <property type="entry name" value="Acid Proteases"/>
    <property type="match status" value="1"/>
</dbReference>
<dbReference type="SUPFAM" id="SSF53098">
    <property type="entry name" value="Ribonuclease H-like"/>
    <property type="match status" value="1"/>
</dbReference>
<dbReference type="Proteomes" id="UP001151760">
    <property type="component" value="Unassembled WGS sequence"/>
</dbReference>
<evidence type="ECO:0000256" key="1">
    <source>
        <dbReference type="SAM" id="MobiDB-lite"/>
    </source>
</evidence>
<feature type="region of interest" description="Disordered" evidence="1">
    <location>
        <begin position="405"/>
        <end position="428"/>
    </location>
</feature>
<dbReference type="EMBL" id="BQNB010015638">
    <property type="protein sequence ID" value="GJT42350.1"/>
    <property type="molecule type" value="Genomic_DNA"/>
</dbReference>
<dbReference type="PANTHER" id="PTHR45835:SF99">
    <property type="entry name" value="CHROMO DOMAIN-CONTAINING PROTEIN-RELATED"/>
    <property type="match status" value="1"/>
</dbReference>
<dbReference type="InterPro" id="IPR001584">
    <property type="entry name" value="Integrase_cat-core"/>
</dbReference>
<dbReference type="InterPro" id="IPR021109">
    <property type="entry name" value="Peptidase_aspartic_dom_sf"/>
</dbReference>
<keyword evidence="3" id="KW-0808">Transferase</keyword>
<accession>A0ABQ5DT28</accession>
<dbReference type="Gene3D" id="1.10.340.70">
    <property type="match status" value="1"/>
</dbReference>
<gene>
    <name evidence="3" type="ORF">Tco_0951065</name>
</gene>
<reference evidence="3" key="1">
    <citation type="journal article" date="2022" name="Int. J. Mol. Sci.">
        <title>Draft Genome of Tanacetum Coccineum: Genomic Comparison of Closely Related Tanacetum-Family Plants.</title>
        <authorList>
            <person name="Yamashiro T."/>
            <person name="Shiraishi A."/>
            <person name="Nakayama K."/>
            <person name="Satake H."/>
        </authorList>
    </citation>
    <scope>NUCLEOTIDE SEQUENCE</scope>
</reference>
<dbReference type="InterPro" id="IPR036397">
    <property type="entry name" value="RNaseH_sf"/>
</dbReference>
<name>A0ABQ5DT28_9ASTR</name>
<feature type="compositionally biased region" description="Polar residues" evidence="1">
    <location>
        <begin position="51"/>
        <end position="63"/>
    </location>
</feature>
<evidence type="ECO:0000313" key="3">
    <source>
        <dbReference type="EMBL" id="GJT42350.1"/>
    </source>
</evidence>
<feature type="compositionally biased region" description="Basic and acidic residues" evidence="1">
    <location>
        <begin position="413"/>
        <end position="428"/>
    </location>
</feature>
<dbReference type="PANTHER" id="PTHR45835">
    <property type="entry name" value="YALI0A06105P"/>
    <property type="match status" value="1"/>
</dbReference>
<comment type="caution">
    <text evidence="3">The sequence shown here is derived from an EMBL/GenBank/DDBJ whole genome shotgun (WGS) entry which is preliminary data.</text>
</comment>
<organism evidence="3 4">
    <name type="scientific">Tanacetum coccineum</name>
    <dbReference type="NCBI Taxonomy" id="301880"/>
    <lineage>
        <taxon>Eukaryota</taxon>
        <taxon>Viridiplantae</taxon>
        <taxon>Streptophyta</taxon>
        <taxon>Embryophyta</taxon>
        <taxon>Tracheophyta</taxon>
        <taxon>Spermatophyta</taxon>
        <taxon>Magnoliopsida</taxon>
        <taxon>eudicotyledons</taxon>
        <taxon>Gunneridae</taxon>
        <taxon>Pentapetalae</taxon>
        <taxon>asterids</taxon>
        <taxon>campanulids</taxon>
        <taxon>Asterales</taxon>
        <taxon>Asteraceae</taxon>
        <taxon>Asteroideae</taxon>
        <taxon>Anthemideae</taxon>
        <taxon>Anthemidinae</taxon>
        <taxon>Tanacetum</taxon>
    </lineage>
</organism>
<evidence type="ECO:0000259" key="2">
    <source>
        <dbReference type="PROSITE" id="PS50994"/>
    </source>
</evidence>